<evidence type="ECO:0000256" key="2">
    <source>
        <dbReference type="SAM" id="MobiDB-lite"/>
    </source>
</evidence>
<dbReference type="OrthoDB" id="4227183at2759"/>
<dbReference type="Proteomes" id="UP000000724">
    <property type="component" value="Contig Pc00c22"/>
</dbReference>
<evidence type="ECO:0000313" key="4">
    <source>
        <dbReference type="Proteomes" id="UP000000724"/>
    </source>
</evidence>
<dbReference type="AlphaFoldDB" id="B6HR97"/>
<evidence type="ECO:0000313" key="3">
    <source>
        <dbReference type="EMBL" id="CAP99770.1"/>
    </source>
</evidence>
<sequence>MWRYDEPKPEQVNRNTQTSPGLSSRWGQIATGSFPPPWPIWDLLNSLACIDNKDMHDEIERLQRRVKTAEKKAEFFQQERLLVEEQGRRRGELLEDAVQESEVVRKENRILMAKIASLQAGVETFSDEQIKQEMCLLYHDIERWRFTHFVAKPNLQQRNDPTPRPDGLDISTLDIIQTHIAGLIYQSFWNGFMVGPDQSLCNYLRKADSEINKKFSNHISRHWRCAMSSAVLSLETSSLEKQCNWVIEKVESCFGRYAVTERPKRMQQLHDIIARCIKFKHKLDCQEDRYIFWGSYQYGLPFRDNRMRTLTEEDTSDGHVHTSLWPGLYKIIRTGEWSTVEKEIVKKIAPETPSVGMIDEMESREDVPELDEI</sequence>
<feature type="compositionally biased region" description="Polar residues" evidence="2">
    <location>
        <begin position="12"/>
        <end position="26"/>
    </location>
</feature>
<dbReference type="KEGG" id="pcs:N7525_003920"/>
<keyword evidence="4" id="KW-1185">Reference proteome</keyword>
<reference evidence="3 4" key="1">
    <citation type="journal article" date="2008" name="Nat. Biotechnol.">
        <title>Genome sequencing and analysis of the filamentous fungus Penicillium chrysogenum.</title>
        <authorList>
            <person name="van den Berg M.A."/>
            <person name="Albang R."/>
            <person name="Albermann K."/>
            <person name="Badger J.H."/>
            <person name="Daran J.-M."/>
            <person name="Driessen A.J.M."/>
            <person name="Garcia-Estrada C."/>
            <person name="Fedorova N.D."/>
            <person name="Harris D.M."/>
            <person name="Heijne W.H.M."/>
            <person name="Joardar V.S."/>
            <person name="Kiel J.A.K.W."/>
            <person name="Kovalchuk A."/>
            <person name="Martin J.F."/>
            <person name="Nierman W.C."/>
            <person name="Nijland J.G."/>
            <person name="Pronk J.T."/>
            <person name="Roubos J.A."/>
            <person name="van der Klei I.J."/>
            <person name="van Peij N.N.M.E."/>
            <person name="Veenhuis M."/>
            <person name="von Doehren H."/>
            <person name="Wagner C."/>
            <person name="Wortman J.R."/>
            <person name="Bovenberg R.A.L."/>
        </authorList>
    </citation>
    <scope>NUCLEOTIDE SEQUENCE [LARGE SCALE GENOMIC DNA]</scope>
    <source>
        <strain evidence="4">ATCC 28089 / DSM 1075 / NRRL 1951 / Wisconsin 54-1255</strain>
    </source>
</reference>
<proteinExistence type="predicted"/>
<dbReference type="OMA" id="RHWRCAM"/>
<gene>
    <name evidence="3" type="ORF">Pc22g24820</name>
    <name evidence="3" type="ORF">PCH_Pc22g24820</name>
</gene>
<dbReference type="VEuPathDB" id="FungiDB:PCH_Pc22g24820"/>
<accession>B6HR97</accession>
<evidence type="ECO:0000256" key="1">
    <source>
        <dbReference type="SAM" id="Coils"/>
    </source>
</evidence>
<keyword evidence="1" id="KW-0175">Coiled coil</keyword>
<dbReference type="GeneID" id="8304410"/>
<name>B6HR97_PENRW</name>
<feature type="compositionally biased region" description="Basic and acidic residues" evidence="2">
    <location>
        <begin position="1"/>
        <end position="11"/>
    </location>
</feature>
<dbReference type="eggNOG" id="ENOG502RNXM">
    <property type="taxonomic scope" value="Eukaryota"/>
</dbReference>
<dbReference type="EMBL" id="AM920437">
    <property type="protein sequence ID" value="CAP99770.1"/>
    <property type="molecule type" value="Genomic_DNA"/>
</dbReference>
<feature type="coiled-coil region" evidence="1">
    <location>
        <begin position="52"/>
        <end position="86"/>
    </location>
</feature>
<feature type="region of interest" description="Disordered" evidence="2">
    <location>
        <begin position="1"/>
        <end position="28"/>
    </location>
</feature>
<organism evidence="3 4">
    <name type="scientific">Penicillium rubens (strain ATCC 28089 / DSM 1075 / NRRL 1951 / Wisconsin 54-1255)</name>
    <name type="common">Penicillium chrysogenum</name>
    <dbReference type="NCBI Taxonomy" id="500485"/>
    <lineage>
        <taxon>Eukaryota</taxon>
        <taxon>Fungi</taxon>
        <taxon>Dikarya</taxon>
        <taxon>Ascomycota</taxon>
        <taxon>Pezizomycotina</taxon>
        <taxon>Eurotiomycetes</taxon>
        <taxon>Eurotiomycetidae</taxon>
        <taxon>Eurotiales</taxon>
        <taxon>Aspergillaceae</taxon>
        <taxon>Penicillium</taxon>
        <taxon>Penicillium chrysogenum species complex</taxon>
    </lineage>
</organism>
<dbReference type="HOGENOM" id="CLU_778680_0_0_1"/>
<protein>
    <submittedName>
        <fullName evidence="3">Uncharacterized protein</fullName>
    </submittedName>
</protein>